<reference evidence="3" key="1">
    <citation type="journal article" date="2019" name="Int. J. Syst. Evol. Microbiol.">
        <title>The Global Catalogue of Microorganisms (GCM) 10K type strain sequencing project: providing services to taxonomists for standard genome sequencing and annotation.</title>
        <authorList>
            <consortium name="The Broad Institute Genomics Platform"/>
            <consortium name="The Broad Institute Genome Sequencing Center for Infectious Disease"/>
            <person name="Wu L."/>
            <person name="Ma J."/>
        </authorList>
    </citation>
    <scope>NUCLEOTIDE SEQUENCE [LARGE SCALE GENOMIC DNA]</scope>
    <source>
        <strain evidence="3">JCM 13006</strain>
    </source>
</reference>
<name>A0ABP9DEB0_9ACTN</name>
<evidence type="ECO:0000256" key="1">
    <source>
        <dbReference type="SAM" id="MobiDB-lite"/>
    </source>
</evidence>
<accession>A0ABP9DEB0</accession>
<dbReference type="Proteomes" id="UP001501752">
    <property type="component" value="Unassembled WGS sequence"/>
</dbReference>
<keyword evidence="3" id="KW-1185">Reference proteome</keyword>
<dbReference type="EMBL" id="BAABIS010000001">
    <property type="protein sequence ID" value="GAA4836695.1"/>
    <property type="molecule type" value="Genomic_DNA"/>
</dbReference>
<comment type="caution">
    <text evidence="2">The sequence shown here is derived from an EMBL/GenBank/DDBJ whole genome shotgun (WGS) entry which is preliminary data.</text>
</comment>
<feature type="compositionally biased region" description="Gly residues" evidence="1">
    <location>
        <begin position="55"/>
        <end position="66"/>
    </location>
</feature>
<gene>
    <name evidence="2" type="ORF">GCM10023235_09540</name>
</gene>
<evidence type="ECO:0000313" key="3">
    <source>
        <dbReference type="Proteomes" id="UP001501752"/>
    </source>
</evidence>
<evidence type="ECO:0000313" key="2">
    <source>
        <dbReference type="EMBL" id="GAA4836695.1"/>
    </source>
</evidence>
<protein>
    <submittedName>
        <fullName evidence="2">Uncharacterized protein</fullName>
    </submittedName>
</protein>
<proteinExistence type="predicted"/>
<organism evidence="2 3">
    <name type="scientific">Kitasatospora terrestris</name>
    <dbReference type="NCBI Taxonomy" id="258051"/>
    <lineage>
        <taxon>Bacteria</taxon>
        <taxon>Bacillati</taxon>
        <taxon>Actinomycetota</taxon>
        <taxon>Actinomycetes</taxon>
        <taxon>Kitasatosporales</taxon>
        <taxon>Streptomycetaceae</taxon>
        <taxon>Kitasatospora</taxon>
    </lineage>
</organism>
<sequence length="85" mass="8549">MGERFGARYGSSYDEVVRALTATVADAGSGSLADDATVLCPDRYGSPQRRLHPGGRSGRLGPGEATGGDRPADAPRSGAEGGEGA</sequence>
<feature type="region of interest" description="Disordered" evidence="1">
    <location>
        <begin position="43"/>
        <end position="85"/>
    </location>
</feature>
<dbReference type="RefSeq" id="WP_345695489.1">
    <property type="nucleotide sequence ID" value="NZ_BAABIS010000001.1"/>
</dbReference>